<proteinExistence type="predicted"/>
<evidence type="ECO:0000256" key="1">
    <source>
        <dbReference type="ARBA" id="ARBA00022729"/>
    </source>
</evidence>
<comment type="caution">
    <text evidence="3">The sequence shown here is derived from an EMBL/GenBank/DDBJ whole genome shotgun (WGS) entry which is preliminary data.</text>
</comment>
<evidence type="ECO:0000313" key="4">
    <source>
        <dbReference type="Proteomes" id="UP000218796"/>
    </source>
</evidence>
<evidence type="ECO:0000256" key="2">
    <source>
        <dbReference type="SAM" id="SignalP"/>
    </source>
</evidence>
<evidence type="ECO:0000313" key="3">
    <source>
        <dbReference type="EMBL" id="PAV97344.1"/>
    </source>
</evidence>
<dbReference type="Pfam" id="PF09381">
    <property type="entry name" value="Porin_OmpG"/>
    <property type="match status" value="1"/>
</dbReference>
<name>A0A2A2MET9_9GAMM</name>
<keyword evidence="1 2" id="KW-0732">Signal</keyword>
<dbReference type="InterPro" id="IPR053713">
    <property type="entry name" value="Bact_OM_Channel_sf"/>
</dbReference>
<dbReference type="Proteomes" id="UP000218796">
    <property type="component" value="Unassembled WGS sequence"/>
</dbReference>
<dbReference type="InterPro" id="IPR018981">
    <property type="entry name" value="Outer_membrane_porin_G"/>
</dbReference>
<reference evidence="3 4" key="1">
    <citation type="submission" date="2017-08" db="EMBL/GenBank/DDBJ databases">
        <title>Draft Genome Sequence of Hafnia alvei CITHA-6 Isolated from Raw Bovine Milk.</title>
        <authorList>
            <person name="Culligan E.P."/>
            <person name="Mcsweeney A."/>
            <person name="O'Doherty C."/>
            <person name="Gleeson E."/>
            <person name="O'Riordan D."/>
            <person name="Sleator R.D."/>
        </authorList>
    </citation>
    <scope>NUCLEOTIDE SEQUENCE [LARGE SCALE GENOMIC DNA]</scope>
    <source>
        <strain evidence="3 4">CITHA-6</strain>
    </source>
</reference>
<accession>A0A2A2MET9</accession>
<organism evidence="3 4">
    <name type="scientific">Hafnia paralvei</name>
    <dbReference type="NCBI Taxonomy" id="546367"/>
    <lineage>
        <taxon>Bacteria</taxon>
        <taxon>Pseudomonadati</taxon>
        <taxon>Pseudomonadota</taxon>
        <taxon>Gammaproteobacteria</taxon>
        <taxon>Enterobacterales</taxon>
        <taxon>Hafniaceae</taxon>
        <taxon>Hafnia</taxon>
    </lineage>
</organism>
<dbReference type="AlphaFoldDB" id="A0A2A2MET9"/>
<protein>
    <recommendedName>
        <fullName evidence="5">OmpG family monomeric porin</fullName>
    </recommendedName>
</protein>
<sequence length="304" mass="35534">MKKLLQYSCLLFCAGTASVQADEKSTDWHFNVGAMYEIENIEGQADDEDGLYEPSVYFNAAWGDWSIALTMYQEGPANYSNFTRGTYFNRPEMNIRYQFFDNDMGTFGFTTGIRNYGYHFKDDHGANAGTANTVRYGFIPDYQIKFNDSLSFGGWLAYYRFDHDLDETGYSDSRVETETGMTWIINETFSLKANYYLERGFNIESDKNNGEFSTQEMRIYLPISLGTNTFTPYTRIGLDRWTNWDWSEDLEREDHNYDRLGLLYAHDFENGLSMTLEYAYEWEDHNEGDRDRFHYAGVGVNYSF</sequence>
<dbReference type="RefSeq" id="WP_039186276.1">
    <property type="nucleotide sequence ID" value="NZ_CAUFSP010000015.1"/>
</dbReference>
<feature type="chain" id="PRO_5012946004" description="OmpG family monomeric porin" evidence="2">
    <location>
        <begin position="22"/>
        <end position="304"/>
    </location>
</feature>
<feature type="signal peptide" evidence="2">
    <location>
        <begin position="1"/>
        <end position="21"/>
    </location>
</feature>
<gene>
    <name evidence="3" type="ORF">CJD50_06740</name>
</gene>
<evidence type="ECO:0008006" key="5">
    <source>
        <dbReference type="Google" id="ProtNLM"/>
    </source>
</evidence>
<dbReference type="OrthoDB" id="6599703at2"/>
<dbReference type="Gene3D" id="2.40.160.40">
    <property type="entry name" value="monomeric porin ompg"/>
    <property type="match status" value="1"/>
</dbReference>
<keyword evidence="4" id="KW-1185">Reference proteome</keyword>
<dbReference type="EMBL" id="NQMS01000002">
    <property type="protein sequence ID" value="PAV97344.1"/>
    <property type="molecule type" value="Genomic_DNA"/>
</dbReference>